<evidence type="ECO:0000256" key="3">
    <source>
        <dbReference type="PROSITE-ProRule" id="PRU00339"/>
    </source>
</evidence>
<keyword evidence="1" id="KW-0677">Repeat</keyword>
<keyword evidence="4" id="KW-1133">Transmembrane helix</keyword>
<proteinExistence type="predicted"/>
<evidence type="ECO:0000256" key="1">
    <source>
        <dbReference type="ARBA" id="ARBA00022737"/>
    </source>
</evidence>
<evidence type="ECO:0000313" key="5">
    <source>
        <dbReference type="EMBL" id="BAV33225.1"/>
    </source>
</evidence>
<dbReference type="Proteomes" id="UP000243180">
    <property type="component" value="Chromosome"/>
</dbReference>
<feature type="repeat" description="TPR" evidence="3">
    <location>
        <begin position="442"/>
        <end position="475"/>
    </location>
</feature>
<dbReference type="SUPFAM" id="SSF48452">
    <property type="entry name" value="TPR-like"/>
    <property type="match status" value="1"/>
</dbReference>
<dbReference type="PANTHER" id="PTHR44227:SF3">
    <property type="entry name" value="PROTEIN O-MANNOSYL-TRANSFERASE TMTC4"/>
    <property type="match status" value="1"/>
</dbReference>
<feature type="transmembrane region" description="Helical" evidence="4">
    <location>
        <begin position="193"/>
        <end position="211"/>
    </location>
</feature>
<dbReference type="RefSeq" id="WP_096360107.1">
    <property type="nucleotide sequence ID" value="NZ_AP014879.1"/>
</dbReference>
<dbReference type="PROSITE" id="PS50005">
    <property type="entry name" value="TPR"/>
    <property type="match status" value="1"/>
</dbReference>
<keyword evidence="4" id="KW-0812">Transmembrane</keyword>
<feature type="transmembrane region" description="Helical" evidence="4">
    <location>
        <begin position="137"/>
        <end position="155"/>
    </location>
</feature>
<dbReference type="AlphaFoldDB" id="A0A1B4XEJ2"/>
<reference evidence="5 6" key="1">
    <citation type="submission" date="2015-05" db="EMBL/GenBank/DDBJ databases">
        <title>Complete genome sequence of a sulfur-oxidizing gammaproteobacterium strain HA5.</title>
        <authorList>
            <person name="Miura A."/>
            <person name="Kojima H."/>
            <person name="Fukui M."/>
        </authorList>
    </citation>
    <scope>NUCLEOTIDE SEQUENCE [LARGE SCALE GENOMIC DNA]</scope>
    <source>
        <strain evidence="5 6">HA5</strain>
    </source>
</reference>
<evidence type="ECO:0008006" key="7">
    <source>
        <dbReference type="Google" id="ProtNLM"/>
    </source>
</evidence>
<evidence type="ECO:0000256" key="2">
    <source>
        <dbReference type="ARBA" id="ARBA00022803"/>
    </source>
</evidence>
<keyword evidence="4" id="KW-0472">Membrane</keyword>
<name>A0A1B4XEJ2_9GAMM</name>
<accession>A0A1B4XEJ2</accession>
<gene>
    <name evidence="5" type="ORF">SCL_0907</name>
</gene>
<organism evidence="5 6">
    <name type="scientific">Sulfuricaulis limicola</name>
    <dbReference type="NCBI Taxonomy" id="1620215"/>
    <lineage>
        <taxon>Bacteria</taxon>
        <taxon>Pseudomonadati</taxon>
        <taxon>Pseudomonadota</taxon>
        <taxon>Gammaproteobacteria</taxon>
        <taxon>Acidiferrobacterales</taxon>
        <taxon>Acidiferrobacteraceae</taxon>
        <taxon>Sulfuricaulis</taxon>
    </lineage>
</organism>
<feature type="transmembrane region" description="Helical" evidence="4">
    <location>
        <begin position="376"/>
        <end position="395"/>
    </location>
</feature>
<feature type="transmembrane region" description="Helical" evidence="4">
    <location>
        <begin position="7"/>
        <end position="25"/>
    </location>
</feature>
<dbReference type="InterPro" id="IPR011990">
    <property type="entry name" value="TPR-like_helical_dom_sf"/>
</dbReference>
<evidence type="ECO:0000256" key="4">
    <source>
        <dbReference type="SAM" id="Phobius"/>
    </source>
</evidence>
<dbReference type="InterPro" id="IPR052346">
    <property type="entry name" value="O-mannosyl-transferase_TMTC"/>
</dbReference>
<feature type="transmembrane region" description="Helical" evidence="4">
    <location>
        <begin position="401"/>
        <end position="419"/>
    </location>
</feature>
<feature type="transmembrane region" description="Helical" evidence="4">
    <location>
        <begin position="161"/>
        <end position="181"/>
    </location>
</feature>
<dbReference type="InParanoid" id="A0A1B4XEJ2"/>
<evidence type="ECO:0000313" key="6">
    <source>
        <dbReference type="Proteomes" id="UP000243180"/>
    </source>
</evidence>
<dbReference type="KEGG" id="slim:SCL_0907"/>
<feature type="transmembrane region" description="Helical" evidence="4">
    <location>
        <begin position="346"/>
        <end position="364"/>
    </location>
</feature>
<dbReference type="InterPro" id="IPR019734">
    <property type="entry name" value="TPR_rpt"/>
</dbReference>
<feature type="transmembrane region" description="Helical" evidence="4">
    <location>
        <begin position="288"/>
        <end position="305"/>
    </location>
</feature>
<dbReference type="Gene3D" id="1.25.40.10">
    <property type="entry name" value="Tetratricopeptide repeat domain"/>
    <property type="match status" value="2"/>
</dbReference>
<feature type="transmembrane region" description="Helical" evidence="4">
    <location>
        <begin position="246"/>
        <end position="268"/>
    </location>
</feature>
<dbReference type="PANTHER" id="PTHR44227">
    <property type="match status" value="1"/>
</dbReference>
<feature type="transmembrane region" description="Helical" evidence="4">
    <location>
        <begin position="98"/>
        <end position="116"/>
    </location>
</feature>
<feature type="transmembrane region" description="Helical" evidence="4">
    <location>
        <begin position="317"/>
        <end position="340"/>
    </location>
</feature>
<protein>
    <recommendedName>
        <fullName evidence="7">Tetratricopeptide repeat protein</fullName>
    </recommendedName>
</protein>
<sequence length="651" mass="74316">MRPGKFFVSIIPLSLLLVLSTLVYWPGISGPWIFDDYTNLLDNSYVKIQSLNTEALYQAAYSLEAGPLQRPIAMLSFALNYYFAGSFADSTPFKLTNLAIHAINGVLLFWMLRLVFARLTKIQSGRGLYRYLTRKNVNLLAAAVALLWLVHPIQLTSVLYVVQRMTELSALFTLLGLVFYLKGRQRMVSGQSGGIGWILFGLIVWGWLGMLSKENTVLLPVFMLVFEFVLYPNERPWQGLSQKTKYAILAGAVLCSVLILLMAIHYSLPYYANRHFSMHERVLTEARVLFFYIYLILIPRIDLFGHQHDDIAISHSLFDPWTTFSSIAGIAILLFVAVVARRKQPLLSLGILWFFAGHLLESTILHLEIAHEHRNYLPSLGILFVLIHLIGHISSKLKNRKWWALVPLLGLVFAGTTYARATQWSDYKNFSRYEALHHPDSARIQASLSLLMENQGHYEQALQAMRRAWELQPFETGFRLHMHLLAANNGKRLDPEEEAITAKLLVSEPMTPSAYIAFYNITACLLTTCRSLQIPVETWTYKILTERTDITDKSFYYYILGISLIGQNRVHEAIDVLRQSYFADPKFLHPLIALGRVFIQLEQVEVAERILVELNNANQHNPHPKKIEAQELAAALDNLKKQLPPQQTSRK</sequence>
<dbReference type="EMBL" id="AP014879">
    <property type="protein sequence ID" value="BAV33225.1"/>
    <property type="molecule type" value="Genomic_DNA"/>
</dbReference>
<keyword evidence="2 3" id="KW-0802">TPR repeat</keyword>
<keyword evidence="6" id="KW-1185">Reference proteome</keyword>